<keyword evidence="9" id="KW-1185">Reference proteome</keyword>
<organism evidence="8 9">
    <name type="scientific">Thermotoga neapolitana (strain ATCC 49049 / DSM 4359 / NBRC 107923 / NS-E)</name>
    <dbReference type="NCBI Taxonomy" id="309803"/>
    <lineage>
        <taxon>Bacteria</taxon>
        <taxon>Thermotogati</taxon>
        <taxon>Thermotogota</taxon>
        <taxon>Thermotogae</taxon>
        <taxon>Thermotogales</taxon>
        <taxon>Thermotogaceae</taxon>
        <taxon>Thermotoga</taxon>
    </lineage>
</organism>
<feature type="transmembrane region" description="Helical" evidence="6">
    <location>
        <begin position="57"/>
        <end position="76"/>
    </location>
</feature>
<dbReference type="InterPro" id="IPR000620">
    <property type="entry name" value="EamA_dom"/>
</dbReference>
<feature type="transmembrane region" description="Helical" evidence="6">
    <location>
        <begin position="199"/>
        <end position="217"/>
    </location>
</feature>
<feature type="domain" description="EamA" evidence="7">
    <location>
        <begin position="1"/>
        <end position="102"/>
    </location>
</feature>
<evidence type="ECO:0000256" key="1">
    <source>
        <dbReference type="ARBA" id="ARBA00004651"/>
    </source>
</evidence>
<keyword evidence="3 6" id="KW-0812">Transmembrane</keyword>
<dbReference type="InterPro" id="IPR051258">
    <property type="entry name" value="Diverse_Substrate_Transporter"/>
</dbReference>
<feature type="transmembrane region" description="Helical" evidence="6">
    <location>
        <begin position="167"/>
        <end position="187"/>
    </location>
</feature>
<dbReference type="Pfam" id="PF00892">
    <property type="entry name" value="EamA"/>
    <property type="match status" value="2"/>
</dbReference>
<dbReference type="InterPro" id="IPR037185">
    <property type="entry name" value="EmrE-like"/>
</dbReference>
<evidence type="ECO:0000313" key="9">
    <source>
        <dbReference type="Proteomes" id="UP000000445"/>
    </source>
</evidence>
<evidence type="ECO:0000259" key="7">
    <source>
        <dbReference type="Pfam" id="PF00892"/>
    </source>
</evidence>
<accession>B9KAP9</accession>
<keyword evidence="5 6" id="KW-0472">Membrane</keyword>
<name>B9KAP9_THENN</name>
<dbReference type="PANTHER" id="PTHR42920">
    <property type="entry name" value="OS03G0707200 PROTEIN-RELATED"/>
    <property type="match status" value="1"/>
</dbReference>
<protein>
    <recommendedName>
        <fullName evidence="7">EamA domain-containing protein</fullName>
    </recommendedName>
</protein>
<feature type="domain" description="EamA" evidence="7">
    <location>
        <begin position="110"/>
        <end position="235"/>
    </location>
</feature>
<dbReference type="STRING" id="309803.CTN_1856"/>
<dbReference type="SUPFAM" id="SSF103481">
    <property type="entry name" value="Multidrug resistance efflux transporter EmrE"/>
    <property type="match status" value="2"/>
</dbReference>
<feature type="transmembrane region" description="Helical" evidence="6">
    <location>
        <begin position="6"/>
        <end position="27"/>
    </location>
</feature>
<evidence type="ECO:0000313" key="8">
    <source>
        <dbReference type="EMBL" id="ACM24032.1"/>
    </source>
</evidence>
<sequence>MVSDISPFVYNAVRFGIAALLSLWMFGPGRFKRGFLLGLVLCGAYIFQIWGLRFTSAAKSGFIVSSFVFFVPIFSFLLEGERLRKMHLLSFALGFFGIYLLTGGMGSFSSGDLFQLICAVLFALHVVLITRFSKVEREKDMMFWQFLVVAMINFVFGAGSFHLPVDALAVGLYSGVFATAFGILWQMRYQKEVGSNTTALVYMTQPFISLVLSILLLGEKMSVLQFVGGLITAFAFFTGTCVRKKRST</sequence>
<dbReference type="GO" id="GO:0005886">
    <property type="term" value="C:plasma membrane"/>
    <property type="evidence" value="ECO:0007669"/>
    <property type="project" value="UniProtKB-SubCell"/>
</dbReference>
<evidence type="ECO:0000256" key="2">
    <source>
        <dbReference type="ARBA" id="ARBA00022475"/>
    </source>
</evidence>
<reference evidence="8 9" key="1">
    <citation type="journal article" date="2009" name="Biosci. Biotechnol. Biochem.">
        <title>WeGAS: a web-based microbial genome annotation system.</title>
        <authorList>
            <person name="Lee D."/>
            <person name="Seo H."/>
            <person name="Park C."/>
            <person name="Park K."/>
        </authorList>
    </citation>
    <scope>NUCLEOTIDE SEQUENCE [LARGE SCALE GENOMIC DNA]</scope>
    <source>
        <strain evidence="9">ATCC 49049 / DSM 4359 / NBRC 107923 / NS-E</strain>
    </source>
</reference>
<dbReference type="AlphaFoldDB" id="B9KAP9"/>
<feature type="transmembrane region" description="Helical" evidence="6">
    <location>
        <begin position="34"/>
        <end position="51"/>
    </location>
</feature>
<dbReference type="HOGENOM" id="CLU_033863_21_3_0"/>
<feature type="transmembrane region" description="Helical" evidence="6">
    <location>
        <begin position="223"/>
        <end position="242"/>
    </location>
</feature>
<evidence type="ECO:0000256" key="5">
    <source>
        <dbReference type="ARBA" id="ARBA00023136"/>
    </source>
</evidence>
<gene>
    <name evidence="8" type="ordered locus">CTN_1856</name>
</gene>
<dbReference type="EMBL" id="CP000916">
    <property type="protein sequence ID" value="ACM24032.1"/>
    <property type="molecule type" value="Genomic_DNA"/>
</dbReference>
<evidence type="ECO:0000256" key="3">
    <source>
        <dbReference type="ARBA" id="ARBA00022692"/>
    </source>
</evidence>
<proteinExistence type="predicted"/>
<dbReference type="PANTHER" id="PTHR42920:SF5">
    <property type="entry name" value="EAMA DOMAIN-CONTAINING PROTEIN"/>
    <property type="match status" value="1"/>
</dbReference>
<feature type="transmembrane region" description="Helical" evidence="6">
    <location>
        <begin position="142"/>
        <end position="161"/>
    </location>
</feature>
<feature type="transmembrane region" description="Helical" evidence="6">
    <location>
        <begin position="113"/>
        <end position="130"/>
    </location>
</feature>
<comment type="subcellular location">
    <subcellularLocation>
        <location evidence="1">Cell membrane</location>
        <topology evidence="1">Multi-pass membrane protein</topology>
    </subcellularLocation>
</comment>
<feature type="transmembrane region" description="Helical" evidence="6">
    <location>
        <begin position="88"/>
        <end position="107"/>
    </location>
</feature>
<keyword evidence="2" id="KW-1003">Cell membrane</keyword>
<evidence type="ECO:0000256" key="6">
    <source>
        <dbReference type="SAM" id="Phobius"/>
    </source>
</evidence>
<dbReference type="Proteomes" id="UP000000445">
    <property type="component" value="Chromosome"/>
</dbReference>
<evidence type="ECO:0000256" key="4">
    <source>
        <dbReference type="ARBA" id="ARBA00022989"/>
    </source>
</evidence>
<dbReference type="eggNOG" id="COG0697">
    <property type="taxonomic scope" value="Bacteria"/>
</dbReference>
<keyword evidence="4 6" id="KW-1133">Transmembrane helix</keyword>
<dbReference type="KEGG" id="tna:CTN_1856"/>